<name>D8P3U1_RALSL</name>
<proteinExistence type="predicted"/>
<feature type="compositionally biased region" description="Gly residues" evidence="1">
    <location>
        <begin position="109"/>
        <end position="126"/>
    </location>
</feature>
<accession>D8P3U1</accession>
<evidence type="ECO:0000256" key="2">
    <source>
        <dbReference type="SAM" id="Phobius"/>
    </source>
</evidence>
<geneLocation type="plasmid" evidence="3">
    <name>RCFBPv3_mp</name>
</geneLocation>
<dbReference type="EMBL" id="FP885907">
    <property type="protein sequence ID" value="CBJ53577.1"/>
    <property type="molecule type" value="Genomic_DNA"/>
</dbReference>
<keyword evidence="2" id="KW-0812">Transmembrane</keyword>
<feature type="region of interest" description="Disordered" evidence="1">
    <location>
        <begin position="103"/>
        <end position="126"/>
    </location>
</feature>
<reference evidence="3" key="1">
    <citation type="journal article" date="2010" name="BMC Genomics">
        <title>Genomes of three tomato pathogens within the Ralstonia solanacearum species complex reveal significant evolutionary divergence.</title>
        <authorList>
            <person name="Remenant B."/>
            <person name="Coupat-Goutaland B."/>
            <person name="Guidot A."/>
            <person name="Cellier G."/>
            <person name="Wicker E."/>
            <person name="Allen C."/>
            <person name="Fegan M."/>
            <person name="Pruvost O."/>
            <person name="Elbaz M."/>
            <person name="Calteau A."/>
            <person name="Salvignol G."/>
            <person name="Mornico D."/>
            <person name="Mangenot S."/>
            <person name="Barbe V."/>
            <person name="Medigue C."/>
            <person name="Prior P."/>
        </authorList>
    </citation>
    <scope>NUCLEOTIDE SEQUENCE [LARGE SCALE GENOMIC DNA]</scope>
    <source>
        <strain evidence="3">CFBP2957</strain>
        <plasmid evidence="3">RCFBPv3_mp</plasmid>
    </source>
</reference>
<evidence type="ECO:0000256" key="1">
    <source>
        <dbReference type="SAM" id="MobiDB-lite"/>
    </source>
</evidence>
<evidence type="ECO:0008006" key="4">
    <source>
        <dbReference type="Google" id="ProtNLM"/>
    </source>
</evidence>
<protein>
    <recommendedName>
        <fullName evidence="4">Transmembrane protein</fullName>
    </recommendedName>
</protein>
<keyword evidence="2" id="KW-0472">Membrane</keyword>
<feature type="transmembrane region" description="Helical" evidence="2">
    <location>
        <begin position="49"/>
        <end position="69"/>
    </location>
</feature>
<evidence type="ECO:0000313" key="3">
    <source>
        <dbReference type="EMBL" id="CBJ53577.1"/>
    </source>
</evidence>
<keyword evidence="3" id="KW-0614">Plasmid</keyword>
<organism evidence="3">
    <name type="scientific">Ralstonia solanacearum CFBP2957</name>
    <dbReference type="NCBI Taxonomy" id="859656"/>
    <lineage>
        <taxon>Bacteria</taxon>
        <taxon>Pseudomonadati</taxon>
        <taxon>Pseudomonadota</taxon>
        <taxon>Betaproteobacteria</taxon>
        <taxon>Burkholderiales</taxon>
        <taxon>Burkholderiaceae</taxon>
        <taxon>Ralstonia</taxon>
        <taxon>Ralstonia solanacearum species complex</taxon>
    </lineage>
</organism>
<sequence>MAVDCVPRVGAVAARAGAQRLRDGSLVIVVVIVAVMAVVPPPFVLAPALFAPLLLLPCAGLPVVLVVAGRGRDDDRLRRDDHGRRRIDRGGCDIDRHRHADADAHVDAGQGGLRRQCGGGQRAQRK</sequence>
<reference evidence="3" key="2">
    <citation type="submission" date="2010-02" db="EMBL/GenBank/DDBJ databases">
        <authorList>
            <person name="Genoscope - CEA"/>
        </authorList>
    </citation>
    <scope>NUCLEOTIDE SEQUENCE</scope>
    <source>
        <strain evidence="3">CFBP2957</strain>
        <plasmid evidence="3">RCFBPv3_mp</plasmid>
    </source>
</reference>
<dbReference type="AlphaFoldDB" id="D8P3U1"/>
<keyword evidence="2" id="KW-1133">Transmembrane helix</keyword>
<gene>
    <name evidence="3" type="ORF">RCFBP_mp20149</name>
</gene>
<feature type="transmembrane region" description="Helical" evidence="2">
    <location>
        <begin position="25"/>
        <end position="43"/>
    </location>
</feature>